<evidence type="ECO:0000313" key="1">
    <source>
        <dbReference type="EMBL" id="NYF99674.1"/>
    </source>
</evidence>
<accession>A0A852VZR8</accession>
<keyword evidence="2" id="KW-1185">Reference proteome</keyword>
<dbReference type="Proteomes" id="UP000554054">
    <property type="component" value="Unassembled WGS sequence"/>
</dbReference>
<dbReference type="RefSeq" id="WP_185992343.1">
    <property type="nucleotide sequence ID" value="NZ_JACCAE010000001.1"/>
</dbReference>
<proteinExistence type="predicted"/>
<dbReference type="EMBL" id="JACCAE010000001">
    <property type="protein sequence ID" value="NYF99674.1"/>
    <property type="molecule type" value="Genomic_DNA"/>
</dbReference>
<evidence type="ECO:0008006" key="3">
    <source>
        <dbReference type="Google" id="ProtNLM"/>
    </source>
</evidence>
<name>A0A852VZR8_9MICO</name>
<reference evidence="1 2" key="1">
    <citation type="submission" date="2020-07" db="EMBL/GenBank/DDBJ databases">
        <title>Sequencing the genomes of 1000 actinobacteria strains.</title>
        <authorList>
            <person name="Klenk H.-P."/>
        </authorList>
    </citation>
    <scope>NUCLEOTIDE SEQUENCE [LARGE SCALE GENOMIC DNA]</scope>
    <source>
        <strain evidence="1 2">DSM 26154</strain>
    </source>
</reference>
<gene>
    <name evidence="1" type="ORF">BJY20_003066</name>
</gene>
<comment type="caution">
    <text evidence="1">The sequence shown here is derived from an EMBL/GenBank/DDBJ whole genome shotgun (WGS) entry which is preliminary data.</text>
</comment>
<protein>
    <recommendedName>
        <fullName evidence="3">Tyr recombinase domain-containing protein</fullName>
    </recommendedName>
</protein>
<dbReference type="AlphaFoldDB" id="A0A852VZR8"/>
<organism evidence="1 2">
    <name type="scientific">Janibacter cremeus</name>
    <dbReference type="NCBI Taxonomy" id="1285192"/>
    <lineage>
        <taxon>Bacteria</taxon>
        <taxon>Bacillati</taxon>
        <taxon>Actinomycetota</taxon>
        <taxon>Actinomycetes</taxon>
        <taxon>Micrococcales</taxon>
        <taxon>Intrasporangiaceae</taxon>
        <taxon>Janibacter</taxon>
    </lineage>
</organism>
<sequence>MPLAAWWATNIPAAARVDFVRGRLTTIRGQWMPWLCAVVTYSPEGPQMDGPVTGMVTAARHRRRPSSTPAAVIAQYFTQSLPPEVFAIAEPSLKAFVSGLEPATDTQARSYLSALSVFLASPAIWDRVSSPDFRTLLTGAAIVAATDTLAMLPQSRRATRETLRSVARRADLLPRRDGTAGPKVPYADRFLAAGVMAPYPTTALLQAHTLRTGCSTLKLPLGRTIADLKRTRTIDTLPLGTVTSCDVIFQLANSTLPKMTPVPTDPPASKPTRMTRKERLARNRRADALSIALRAQALNPAIAPIDTSGMDPAVVAKCHEYLPTVPECLDPWMLNRDVAIRLLLGVKAPNLKGVGSYGGQLARFIAWFHTWEGRPGTETNTPITYDELIQPWVPDSFGRYANITPESVATYRSAVRRALDSLQPPTVTATKVAYRAGSAPYPPEKIERLIFLAENQGTPARRTALGVAVAMGAGAGLGATDLKNLTPSHITTRDVDGTPTTFVTVPRDGRTVPVRHRFVPLLNLALAGHAQRGKGNDDLLLGKSPKRNNAVGHLTKNVSTATGDPIEIDQTRLRNSWIVAGMCAAVSVADLMAAAGITTPRTLELLLPYCPPPNVDSVAEVLADLADVPTGTGRLSNRGGKRGVRR</sequence>
<evidence type="ECO:0000313" key="2">
    <source>
        <dbReference type="Proteomes" id="UP000554054"/>
    </source>
</evidence>